<dbReference type="InterPro" id="IPR036412">
    <property type="entry name" value="HAD-like_sf"/>
</dbReference>
<dbReference type="Proteomes" id="UP000031890">
    <property type="component" value="Chromosome"/>
</dbReference>
<dbReference type="AlphaFoldDB" id="A0A0B6ES75"/>
<dbReference type="PRINTS" id="PR00413">
    <property type="entry name" value="HADHALOGNASE"/>
</dbReference>
<dbReference type="InterPro" id="IPR052898">
    <property type="entry name" value="ACAD10-like"/>
</dbReference>
<dbReference type="Gene3D" id="1.10.150.240">
    <property type="entry name" value="Putative phosphatase, domain 2"/>
    <property type="match status" value="1"/>
</dbReference>
<dbReference type="Pfam" id="PF00702">
    <property type="entry name" value="Hydrolase"/>
    <property type="match status" value="1"/>
</dbReference>
<dbReference type="RefSeq" id="WP_042531644.1">
    <property type="nucleotide sequence ID" value="NZ_CP010827.1"/>
</dbReference>
<name>A0A0B6ES75_9CORY</name>
<evidence type="ECO:0000313" key="1">
    <source>
        <dbReference type="EMBL" id="AJI79387.1"/>
    </source>
</evidence>
<dbReference type="SFLD" id="SFLDG01129">
    <property type="entry name" value="C1.5:_HAD__Beta-PGM__Phosphata"/>
    <property type="match status" value="1"/>
</dbReference>
<gene>
    <name evidence="1" type="ORF">CSING_09345</name>
</gene>
<sequence>MSGAAKFVWFDFGGVLSPPLSELFDSYATRTGIPSDVLQQAMKSIGTEYALPTLAPIELALLDERTWVAKQHDYINREHPDVDTTLAEPEFGRQWFSGHSPNSDMRQFAVDLVEEGTRIGILSNNVVEWEPYWRAMVDLDEVATVIIDSCRVGVRKPDPEIFAIAADAASVAAEDCVLIDDLPENCAAACRAGWTAVQYITAEQAIADVRRVLTESSPQSSRQG</sequence>
<dbReference type="OrthoDB" id="9810501at2"/>
<dbReference type="SFLD" id="SFLDS00003">
    <property type="entry name" value="Haloacid_Dehalogenase"/>
    <property type="match status" value="1"/>
</dbReference>
<reference evidence="1 2" key="1">
    <citation type="journal article" date="2015" name="Genome Announc.">
        <title>Complete Genome Sequence and Annotation of Corynebacterium singulare DSM 44357, Isolated from a Human Semen Specimen.</title>
        <authorList>
            <person name="Merten M."/>
            <person name="Brinkrolf K."/>
            <person name="Albersmeier A."/>
            <person name="Kutter Y."/>
            <person name="Ruckert C."/>
            <person name="Tauch A."/>
        </authorList>
    </citation>
    <scope>NUCLEOTIDE SEQUENCE [LARGE SCALE GENOMIC DNA]</scope>
    <source>
        <strain evidence="1">IBS B52218</strain>
    </source>
</reference>
<protein>
    <submittedName>
        <fullName evidence="1">Haloacid dehalogenase superfamily protein, subfamily IA, variant 3 with third motif having DD or ED</fullName>
    </submittedName>
</protein>
<dbReference type="InterPro" id="IPR023198">
    <property type="entry name" value="PGP-like_dom2"/>
</dbReference>
<dbReference type="EMBL" id="CP010827">
    <property type="protein sequence ID" value="AJI79387.1"/>
    <property type="molecule type" value="Genomic_DNA"/>
</dbReference>
<dbReference type="SUPFAM" id="SSF56784">
    <property type="entry name" value="HAD-like"/>
    <property type="match status" value="1"/>
</dbReference>
<dbReference type="STRING" id="161899.CSING_09345"/>
<dbReference type="Gene3D" id="3.40.50.1000">
    <property type="entry name" value="HAD superfamily/HAD-like"/>
    <property type="match status" value="1"/>
</dbReference>
<proteinExistence type="predicted"/>
<dbReference type="InterPro" id="IPR006439">
    <property type="entry name" value="HAD-SF_hydro_IA"/>
</dbReference>
<dbReference type="KEGG" id="csx:CSING_09345"/>
<dbReference type="NCBIfam" id="TIGR01509">
    <property type="entry name" value="HAD-SF-IA-v3"/>
    <property type="match status" value="1"/>
</dbReference>
<accession>A0A0B6ES75</accession>
<dbReference type="InterPro" id="IPR023214">
    <property type="entry name" value="HAD_sf"/>
</dbReference>
<dbReference type="PANTHER" id="PTHR47829:SF1">
    <property type="entry name" value="HAD FAMILY PHOSPHATASE"/>
    <property type="match status" value="1"/>
</dbReference>
<dbReference type="HOGENOM" id="CLU_045011_9_4_11"/>
<organism evidence="1 2">
    <name type="scientific">Corynebacterium singulare</name>
    <dbReference type="NCBI Taxonomy" id="161899"/>
    <lineage>
        <taxon>Bacteria</taxon>
        <taxon>Bacillati</taxon>
        <taxon>Actinomycetota</taxon>
        <taxon>Actinomycetes</taxon>
        <taxon>Mycobacteriales</taxon>
        <taxon>Corynebacteriaceae</taxon>
        <taxon>Corynebacterium</taxon>
    </lineage>
</organism>
<dbReference type="PANTHER" id="PTHR47829">
    <property type="entry name" value="HYDROLASE, PUTATIVE (AFU_ORTHOLOGUE AFUA_1G12880)-RELATED"/>
    <property type="match status" value="1"/>
</dbReference>
<evidence type="ECO:0000313" key="2">
    <source>
        <dbReference type="Proteomes" id="UP000031890"/>
    </source>
</evidence>